<protein>
    <submittedName>
        <fullName evidence="4">FHA domain-containing protein</fullName>
    </submittedName>
</protein>
<keyword evidence="2" id="KW-0472">Membrane</keyword>
<dbReference type="Proteomes" id="UP000283745">
    <property type="component" value="Unassembled WGS sequence"/>
</dbReference>
<dbReference type="InterPro" id="IPR008984">
    <property type="entry name" value="SMAD_FHA_dom_sf"/>
</dbReference>
<reference evidence="4 5" key="1">
    <citation type="submission" date="2018-08" db="EMBL/GenBank/DDBJ databases">
        <title>A genome reference for cultivated species of the human gut microbiota.</title>
        <authorList>
            <person name="Zou Y."/>
            <person name="Xue W."/>
            <person name="Luo G."/>
        </authorList>
    </citation>
    <scope>NUCLEOTIDE SEQUENCE [LARGE SCALE GENOMIC DNA]</scope>
    <source>
        <strain evidence="4 5">AM28-23</strain>
    </source>
</reference>
<evidence type="ECO:0000256" key="1">
    <source>
        <dbReference type="SAM" id="MobiDB-lite"/>
    </source>
</evidence>
<accession>A0A414JAK3</accession>
<dbReference type="Pfam" id="PF00498">
    <property type="entry name" value="FHA"/>
    <property type="match status" value="1"/>
</dbReference>
<keyword evidence="2" id="KW-1133">Transmembrane helix</keyword>
<feature type="domain" description="FHA" evidence="3">
    <location>
        <begin position="411"/>
        <end position="461"/>
    </location>
</feature>
<dbReference type="InterPro" id="IPR045962">
    <property type="entry name" value="DUF6382"/>
</dbReference>
<dbReference type="InterPro" id="IPR000253">
    <property type="entry name" value="FHA_dom"/>
</dbReference>
<feature type="region of interest" description="Disordered" evidence="1">
    <location>
        <begin position="329"/>
        <end position="352"/>
    </location>
</feature>
<dbReference type="Pfam" id="PF19909">
    <property type="entry name" value="DUF6382"/>
    <property type="match status" value="1"/>
</dbReference>
<evidence type="ECO:0000313" key="4">
    <source>
        <dbReference type="EMBL" id="RHE41462.1"/>
    </source>
</evidence>
<gene>
    <name evidence="4" type="ORF">DW740_03995</name>
</gene>
<dbReference type="PANTHER" id="PTHR23308">
    <property type="entry name" value="NUCLEAR INHIBITOR OF PROTEIN PHOSPHATASE-1"/>
    <property type="match status" value="1"/>
</dbReference>
<evidence type="ECO:0000313" key="5">
    <source>
        <dbReference type="Proteomes" id="UP000283745"/>
    </source>
</evidence>
<dbReference type="EMBL" id="QSKF01000002">
    <property type="protein sequence ID" value="RHE41462.1"/>
    <property type="molecule type" value="Genomic_DNA"/>
</dbReference>
<feature type="transmembrane region" description="Helical" evidence="2">
    <location>
        <begin position="254"/>
        <end position="276"/>
    </location>
</feature>
<evidence type="ECO:0000259" key="3">
    <source>
        <dbReference type="PROSITE" id="PS50006"/>
    </source>
</evidence>
<dbReference type="CDD" id="cd00060">
    <property type="entry name" value="FHA"/>
    <property type="match status" value="1"/>
</dbReference>
<dbReference type="SMART" id="SM00240">
    <property type="entry name" value="FHA"/>
    <property type="match status" value="1"/>
</dbReference>
<organism evidence="4 5">
    <name type="scientific">Blautia obeum</name>
    <dbReference type="NCBI Taxonomy" id="40520"/>
    <lineage>
        <taxon>Bacteria</taxon>
        <taxon>Bacillati</taxon>
        <taxon>Bacillota</taxon>
        <taxon>Clostridia</taxon>
        <taxon>Lachnospirales</taxon>
        <taxon>Lachnospiraceae</taxon>
        <taxon>Blautia</taxon>
    </lineage>
</organism>
<dbReference type="InterPro" id="IPR050923">
    <property type="entry name" value="Cell_Proc_Reg/RNA_Proc"/>
</dbReference>
<feature type="region of interest" description="Disordered" evidence="1">
    <location>
        <begin position="226"/>
        <end position="247"/>
    </location>
</feature>
<dbReference type="PROSITE" id="PS50006">
    <property type="entry name" value="FHA_DOMAIN"/>
    <property type="match status" value="1"/>
</dbReference>
<feature type="transmembrane region" description="Helical" evidence="2">
    <location>
        <begin position="282"/>
        <end position="305"/>
    </location>
</feature>
<feature type="region of interest" description="Disordered" evidence="1">
    <location>
        <begin position="181"/>
        <end position="210"/>
    </location>
</feature>
<comment type="caution">
    <text evidence="4">The sequence shown here is derived from an EMBL/GenBank/DDBJ whole genome shotgun (WGS) entry which is preliminary data.</text>
</comment>
<dbReference type="RefSeq" id="WP_118050191.1">
    <property type="nucleotide sequence ID" value="NZ_CABJFK010000002.1"/>
</dbReference>
<keyword evidence="2" id="KW-0812">Transmembrane</keyword>
<sequence>MYAEYKRDVSHNYLILREEEKVNTASYQVRMLTGNVIPSILKCRLQGLDGNLLFYYDITSRQSLASFYEQRKFHRKDLHMLFGGFIRVMEEMAEFLMNTDQLLLCPEYIFLDIEKREVKFCCLPDYHHPIQEQFRELTEYLLPRLDHEDPQAVSMGYGVYRKAMETGFQLEHIKEAIYQNREVTGKNDNKDSAQKQGQKPPENNLDGADNFGEKIQEKADVSHLLETDVENKTSKRKKDKKKEESDFQKSSNEWTGALLCVFTAAVLIILLILRYLGYLPGIPAEAIFGGAIILLALAAFLSWTAEKKKQKKQMSAEWRKKVKRELDDTYESSSEKRRKERNSEDLYEADSVQEKMPEWGDGKYKMPEQTGETENYGETVVLSAGQTEGPASLVSREPGELATIYLDRDLMVIGKMENAADAVISLPTVSRIHAKIRKADDEYYLSDLNSRNGTSVNGRLLKTGEEYQLQDEDQVEFAQARYIFLK</sequence>
<name>A0A414JAK3_9FIRM</name>
<feature type="compositionally biased region" description="Basic and acidic residues" evidence="1">
    <location>
        <begin position="183"/>
        <end position="193"/>
    </location>
</feature>
<feature type="compositionally biased region" description="Basic and acidic residues" evidence="1">
    <location>
        <begin position="333"/>
        <end position="344"/>
    </location>
</feature>
<proteinExistence type="predicted"/>
<dbReference type="SUPFAM" id="SSF49879">
    <property type="entry name" value="SMAD/FHA domain"/>
    <property type="match status" value="1"/>
</dbReference>
<evidence type="ECO:0000256" key="2">
    <source>
        <dbReference type="SAM" id="Phobius"/>
    </source>
</evidence>
<dbReference type="AlphaFoldDB" id="A0A414JAK3"/>
<dbReference type="Gene3D" id="2.60.200.20">
    <property type="match status" value="1"/>
</dbReference>